<sequence>MENESKYQGELLTFYQLLEKYPIEVPIIQRDYAQGRDNQKKVRTKFLKALHDSLSKNEVLMLDFIYGSIDDNNFQPLDGQQRLTTLFLLHCYVCMVDKVPYNEYNLLKNFSYETRMTSRDFCRELVDNLSNFYDLESKIGTSPDPKIFSTMIKDSSWFFLSWKSDPTISAMLNTLDDIHQNFNDIEDIWNKLTKDNIIKFYYIELENLGLTDDLYIKMNARGKLLTTFENLKAGIEKKVFDNKWEDNIHIEDTFKVKIDTKWTDFFWSNFRVNTSTDESFVRFIAFVTMVDSAFSEKSDSNSDLIRFLQDNSHNITIERLDLLVFKRLINYFDLLADNYPEFLEKNINLQLFEHQPEVNLLHEVLTNTSEASYTQKVLLFAQIKYFENLNESKKFDSELYNNWMRVIRNIIAFGNIEATGNRNSIIRSPQAFTGVLNLISDLSEGSSNIYVFLADHSNHIASRFSDSQIKEERAKAHLILEDPTRKNFIHKLEDTDTLRGRLGFIFDCIEYEADFNNFDDENFSDISAIFLKYLSERSCLTNDLRRALLTIEVDSSYNFYDYWQSYWYLEGMNKRKLIDNYREIEYLLNYGYAEFFKKLIYQLKTMDMQEIAIEFDKPEGFPNWKYRLIKERKLLDDAKSNYIAIAEDNSFCYLLKSIRPRNLEGSTKVV</sequence>
<dbReference type="EMBL" id="BAAAFR010000008">
    <property type="protein sequence ID" value="GAA0324613.1"/>
    <property type="molecule type" value="Genomic_DNA"/>
</dbReference>
<evidence type="ECO:0000313" key="3">
    <source>
        <dbReference type="Proteomes" id="UP001501787"/>
    </source>
</evidence>
<proteinExistence type="predicted"/>
<organism evidence="2 3">
    <name type="scientific">Psychrobacter aestuarii</name>
    <dbReference type="NCBI Taxonomy" id="556327"/>
    <lineage>
        <taxon>Bacteria</taxon>
        <taxon>Pseudomonadati</taxon>
        <taxon>Pseudomonadota</taxon>
        <taxon>Gammaproteobacteria</taxon>
        <taxon>Moraxellales</taxon>
        <taxon>Moraxellaceae</taxon>
        <taxon>Psychrobacter</taxon>
    </lineage>
</organism>
<evidence type="ECO:0000313" key="2">
    <source>
        <dbReference type="EMBL" id="GAA0324613.1"/>
    </source>
</evidence>
<reference evidence="3" key="1">
    <citation type="journal article" date="2019" name="Int. J. Syst. Evol. Microbiol.">
        <title>The Global Catalogue of Microorganisms (GCM) 10K type strain sequencing project: providing services to taxonomists for standard genome sequencing and annotation.</title>
        <authorList>
            <consortium name="The Broad Institute Genomics Platform"/>
            <consortium name="The Broad Institute Genome Sequencing Center for Infectious Disease"/>
            <person name="Wu L."/>
            <person name="Ma J."/>
        </authorList>
    </citation>
    <scope>NUCLEOTIDE SEQUENCE [LARGE SCALE GENOMIC DNA]</scope>
    <source>
        <strain evidence="3">JCM 16343</strain>
    </source>
</reference>
<dbReference type="Pfam" id="PF03235">
    <property type="entry name" value="GmrSD_N"/>
    <property type="match status" value="1"/>
</dbReference>
<feature type="domain" description="GmrSD restriction endonucleases N-terminal" evidence="1">
    <location>
        <begin position="16"/>
        <end position="233"/>
    </location>
</feature>
<gene>
    <name evidence="2" type="ORF">GCM10009129_23020</name>
</gene>
<protein>
    <recommendedName>
        <fullName evidence="1">GmrSD restriction endonucleases N-terminal domain-containing protein</fullName>
    </recommendedName>
</protein>
<keyword evidence="3" id="KW-1185">Reference proteome</keyword>
<dbReference type="Proteomes" id="UP001501787">
    <property type="component" value="Unassembled WGS sequence"/>
</dbReference>
<name>A0ABP3FU17_9GAMM</name>
<comment type="caution">
    <text evidence="2">The sequence shown here is derived from an EMBL/GenBank/DDBJ whole genome shotgun (WGS) entry which is preliminary data.</text>
</comment>
<dbReference type="RefSeq" id="WP_201504446.1">
    <property type="nucleotide sequence ID" value="NZ_BAAAFR010000008.1"/>
</dbReference>
<dbReference type="InterPro" id="IPR004919">
    <property type="entry name" value="GmrSD_N"/>
</dbReference>
<accession>A0ABP3FU17</accession>
<evidence type="ECO:0000259" key="1">
    <source>
        <dbReference type="Pfam" id="PF03235"/>
    </source>
</evidence>